<feature type="transmembrane region" description="Helical" evidence="6">
    <location>
        <begin position="21"/>
        <end position="43"/>
    </location>
</feature>
<protein>
    <submittedName>
        <fullName evidence="9 10">Rhomboid domain-containing protein 3 isoform X1</fullName>
    </submittedName>
</protein>
<dbReference type="RefSeq" id="XP_018116125.1">
    <property type="nucleotide sequence ID" value="XM_018260636.2"/>
</dbReference>
<dbReference type="SUPFAM" id="SSF144091">
    <property type="entry name" value="Rhomboid-like"/>
    <property type="match status" value="1"/>
</dbReference>
<accession>A0A1L8HZW6</accession>
<dbReference type="RefSeq" id="XP_018116100.1">
    <property type="nucleotide sequence ID" value="XM_018260611.2"/>
</dbReference>
<organism evidence="11">
    <name type="scientific">Xenopus laevis</name>
    <name type="common">African clawed frog</name>
    <dbReference type="NCBI Taxonomy" id="8355"/>
    <lineage>
        <taxon>Eukaryota</taxon>
        <taxon>Metazoa</taxon>
        <taxon>Chordata</taxon>
        <taxon>Craniata</taxon>
        <taxon>Vertebrata</taxon>
        <taxon>Euteleostomi</taxon>
        <taxon>Amphibia</taxon>
        <taxon>Batrachia</taxon>
        <taxon>Anura</taxon>
        <taxon>Pipoidea</taxon>
        <taxon>Pipidae</taxon>
        <taxon>Xenopodinae</taxon>
        <taxon>Xenopus</taxon>
        <taxon>Xenopus</taxon>
    </lineage>
</organism>
<evidence type="ECO:0000256" key="6">
    <source>
        <dbReference type="SAM" id="Phobius"/>
    </source>
</evidence>
<dbReference type="STRING" id="8355.A0A1L8HZW6"/>
<dbReference type="GeneID" id="108715451"/>
<evidence type="ECO:0000256" key="4">
    <source>
        <dbReference type="ARBA" id="ARBA00023136"/>
    </source>
</evidence>
<dbReference type="Proteomes" id="UP000186698">
    <property type="component" value="Chromosome 1L"/>
</dbReference>
<dbReference type="RefSeq" id="XP_018116109.1">
    <property type="nucleotide sequence ID" value="XM_018260620.2"/>
</dbReference>
<evidence type="ECO:0000313" key="10">
    <source>
        <dbReference type="RefSeq" id="XP_018116109.1"/>
    </source>
</evidence>
<feature type="domain" description="Peptidase S54 rhomboid" evidence="7">
    <location>
        <begin position="61"/>
        <end position="193"/>
    </location>
</feature>
<feature type="transmembrane region" description="Helical" evidence="6">
    <location>
        <begin position="128"/>
        <end position="145"/>
    </location>
</feature>
<dbReference type="GO" id="GO:0016020">
    <property type="term" value="C:membrane"/>
    <property type="evidence" value="ECO:0007669"/>
    <property type="project" value="UniProtKB-SubCell"/>
</dbReference>
<dbReference type="RefSeq" id="XP_041421791.1">
    <property type="nucleotide sequence ID" value="XM_041565857.1"/>
</dbReference>
<dbReference type="OrthoDB" id="9908508at2759"/>
<feature type="transmembrane region" description="Helical" evidence="6">
    <location>
        <begin position="99"/>
        <end position="122"/>
    </location>
</feature>
<evidence type="ECO:0000313" key="13">
    <source>
        <dbReference type="RefSeq" id="XP_041421791.1"/>
    </source>
</evidence>
<evidence type="ECO:0000313" key="9">
    <source>
        <dbReference type="RefSeq" id="XP_018116100.1"/>
    </source>
</evidence>
<reference evidence="9 10" key="1">
    <citation type="submission" date="2022-04" db="UniProtKB">
        <authorList>
            <consortium name="RefSeq"/>
        </authorList>
    </citation>
    <scope>IDENTIFICATION</scope>
    <source>
        <strain evidence="9 10">J_2021</strain>
        <tissue evidence="9 10">Erythrocytes</tissue>
    </source>
</reference>
<dbReference type="Gene3D" id="1.10.8.10">
    <property type="entry name" value="DNA helicase RuvA subunit, C-terminal domain"/>
    <property type="match status" value="1"/>
</dbReference>
<evidence type="ECO:0000313" key="11">
    <source>
        <dbReference type="RefSeq" id="XP_018116116.1"/>
    </source>
</evidence>
<dbReference type="Gene3D" id="1.20.1540.10">
    <property type="entry name" value="Rhomboid-like"/>
    <property type="match status" value="1"/>
</dbReference>
<keyword evidence="2 6" id="KW-0812">Transmembrane</keyword>
<sequence>MKVFFCLKPNLQKCWEHGWGGVRAPLGCCLLMILIICMAFIGESKYMELHLETLQDVWAGHRLFTHILCTPDPSLLLLSLFLLPLLCWQIEEYLGTLQFLQLSCLCTLCTGTLYLLLSWLLPSPTVPASGYLATQLAFMTIYWLVLQGRSHTKLTPLLLCGILIITELLCTHCPFLLHICGIIVGMTLRYRLLTFLKLTESHRKMLEKSNVFHYLASVPFVKCVPSKDKDTLLPVIDSRDTLLPVIDSRAHERLPFPHAVLPQSATFNDITWGELSSDTWLHDGLRDMPPASLLMESEELEEQLLSASIQASLREYRKEEPEEYALQKSSVSALRLQQLERMGFPTGPAVLALAATGKVERAVSLLVEGQVGADIRVTSEKPATQRHCGPPEQAHTCDVTEDSH</sequence>
<name>A0A1L8HZW6_XENLA</name>
<dbReference type="Pfam" id="PF01694">
    <property type="entry name" value="Rhomboid"/>
    <property type="match status" value="1"/>
</dbReference>
<dbReference type="OMA" id="CYLRTTA"/>
<dbReference type="KEGG" id="xla:108715451"/>
<evidence type="ECO:0000256" key="3">
    <source>
        <dbReference type="ARBA" id="ARBA00022989"/>
    </source>
</evidence>
<keyword evidence="8" id="KW-1185">Reference proteome</keyword>
<dbReference type="RefSeq" id="XP_018116116.1">
    <property type="nucleotide sequence ID" value="XM_018260627.2"/>
</dbReference>
<dbReference type="PaxDb" id="8355-A0A1L8HZW6"/>
<dbReference type="Bgee" id="108715451">
    <property type="expression patterns" value="Expressed in muscle tissue and 19 other cell types or tissues"/>
</dbReference>
<dbReference type="AlphaFoldDB" id="A0A1L8HZW6"/>
<feature type="transmembrane region" description="Helical" evidence="6">
    <location>
        <begin position="157"/>
        <end position="188"/>
    </location>
</feature>
<dbReference type="Xenbase" id="XB-GENE-6486055">
    <property type="gene designation" value="rhbdd3.L"/>
</dbReference>
<evidence type="ECO:0000313" key="8">
    <source>
        <dbReference type="Proteomes" id="UP000186698"/>
    </source>
</evidence>
<evidence type="ECO:0000256" key="2">
    <source>
        <dbReference type="ARBA" id="ARBA00022692"/>
    </source>
</evidence>
<dbReference type="SUPFAM" id="SSF46934">
    <property type="entry name" value="UBA-like"/>
    <property type="match status" value="1"/>
</dbReference>
<evidence type="ECO:0000256" key="5">
    <source>
        <dbReference type="SAM" id="MobiDB-lite"/>
    </source>
</evidence>
<evidence type="ECO:0000256" key="1">
    <source>
        <dbReference type="ARBA" id="ARBA00004141"/>
    </source>
</evidence>
<dbReference type="AGR" id="Xenbase:XB-GENE-6486055"/>
<gene>
    <name evidence="9 10 11 12 13 14" type="primary">rhbdd3.L</name>
</gene>
<evidence type="ECO:0000313" key="12">
    <source>
        <dbReference type="RefSeq" id="XP_018116125.1"/>
    </source>
</evidence>
<dbReference type="GO" id="GO:0004252">
    <property type="term" value="F:serine-type endopeptidase activity"/>
    <property type="evidence" value="ECO:0007669"/>
    <property type="project" value="InterPro"/>
</dbReference>
<evidence type="ECO:0000259" key="7">
    <source>
        <dbReference type="Pfam" id="PF01694"/>
    </source>
</evidence>
<keyword evidence="3 6" id="KW-1133">Transmembrane helix</keyword>
<comment type="subcellular location">
    <subcellularLocation>
        <location evidence="1">Membrane</location>
        <topology evidence="1">Multi-pass membrane protein</topology>
    </subcellularLocation>
</comment>
<dbReference type="PANTHER" id="PTHR43066">
    <property type="entry name" value="RHOMBOID-RELATED PROTEIN"/>
    <property type="match status" value="1"/>
</dbReference>
<dbReference type="InterPro" id="IPR009060">
    <property type="entry name" value="UBA-like_sf"/>
</dbReference>
<dbReference type="CDD" id="cd14289">
    <property type="entry name" value="UBA_RHBD3"/>
    <property type="match status" value="1"/>
</dbReference>
<dbReference type="PANTHER" id="PTHR43066:SF16">
    <property type="entry name" value="RHOMBOID DOMAIN-CONTAINING PROTEIN 3"/>
    <property type="match status" value="1"/>
</dbReference>
<proteinExistence type="predicted"/>
<keyword evidence="4 6" id="KW-0472">Membrane</keyword>
<feature type="transmembrane region" description="Helical" evidence="6">
    <location>
        <begin position="63"/>
        <end position="87"/>
    </location>
</feature>
<dbReference type="InterPro" id="IPR035952">
    <property type="entry name" value="Rhomboid-like_sf"/>
</dbReference>
<feature type="region of interest" description="Disordered" evidence="5">
    <location>
        <begin position="382"/>
        <end position="404"/>
    </location>
</feature>
<dbReference type="InterPro" id="IPR022764">
    <property type="entry name" value="Peptidase_S54_rhomboid_dom"/>
</dbReference>
<evidence type="ECO:0000313" key="14">
    <source>
        <dbReference type="Xenbase" id="XB-GENE-6486055"/>
    </source>
</evidence>
<dbReference type="CTD" id="108715451"/>